<feature type="chain" id="PRO_5045983347" description="DUF3887 domain-containing protein" evidence="2">
    <location>
        <begin position="18"/>
        <end position="296"/>
    </location>
</feature>
<proteinExistence type="predicted"/>
<feature type="signal peptide" evidence="2">
    <location>
        <begin position="1"/>
        <end position="17"/>
    </location>
</feature>
<dbReference type="RefSeq" id="WP_229780818.1">
    <property type="nucleotide sequence ID" value="NZ_BMPP01000012.1"/>
</dbReference>
<feature type="compositionally biased region" description="Low complexity" evidence="1">
    <location>
        <begin position="147"/>
        <end position="175"/>
    </location>
</feature>
<gene>
    <name evidence="3" type="ORF">GCM10008955_28800</name>
</gene>
<evidence type="ECO:0000313" key="4">
    <source>
        <dbReference type="Proteomes" id="UP000647587"/>
    </source>
</evidence>
<keyword evidence="2" id="KW-0732">Signal</keyword>
<protein>
    <recommendedName>
        <fullName evidence="5">DUF3887 domain-containing protein</fullName>
    </recommendedName>
</protein>
<evidence type="ECO:0008006" key="5">
    <source>
        <dbReference type="Google" id="ProtNLM"/>
    </source>
</evidence>
<evidence type="ECO:0000256" key="2">
    <source>
        <dbReference type="SAM" id="SignalP"/>
    </source>
</evidence>
<feature type="region of interest" description="Disordered" evidence="1">
    <location>
        <begin position="147"/>
        <end position="183"/>
    </location>
</feature>
<reference evidence="4" key="1">
    <citation type="journal article" date="2019" name="Int. J. Syst. Evol. Microbiol.">
        <title>The Global Catalogue of Microorganisms (GCM) 10K type strain sequencing project: providing services to taxonomists for standard genome sequencing and annotation.</title>
        <authorList>
            <consortium name="The Broad Institute Genomics Platform"/>
            <consortium name="The Broad Institute Genome Sequencing Center for Infectious Disease"/>
            <person name="Wu L."/>
            <person name="Ma J."/>
        </authorList>
    </citation>
    <scope>NUCLEOTIDE SEQUENCE [LARGE SCALE GENOMIC DNA]</scope>
    <source>
        <strain evidence="4">JCM 30331</strain>
    </source>
</reference>
<organism evidence="3 4">
    <name type="scientific">Deinococcus malanensis</name>
    <dbReference type="NCBI Taxonomy" id="1706855"/>
    <lineage>
        <taxon>Bacteria</taxon>
        <taxon>Thermotogati</taxon>
        <taxon>Deinococcota</taxon>
        <taxon>Deinococci</taxon>
        <taxon>Deinococcales</taxon>
        <taxon>Deinococcaceae</taxon>
        <taxon>Deinococcus</taxon>
    </lineage>
</organism>
<sequence length="296" mass="31456">MKRALLTLCLFLSPALAQQGPAASSTLTGIRLTAGAVRVTDAGATRELGQYLNTLAKGQGSGCQTSEYLVWDNPDLAEQISSDLAAAFEARKLMFKTLSEEEEGEAYSLSFLLTQAPDRFVGLLFMDSESVVLGWCQLKAAPQAHKPAPAAPALAPAKPASAPSAAPQGGQQPGSVPRPGHYRGELLGDFKGNAISFQVAADGRTISNVQMTGYWRCSDSLSNTTYKTSPRLVSTYGAMPGTVPVKAGLFSAEAKQPYLLWNLSGRFVTPTTAQGTFMVQSNDCTSYKLTFTATRQ</sequence>
<dbReference type="Proteomes" id="UP000647587">
    <property type="component" value="Unassembled WGS sequence"/>
</dbReference>
<comment type="caution">
    <text evidence="3">The sequence shown here is derived from an EMBL/GenBank/DDBJ whole genome shotgun (WGS) entry which is preliminary data.</text>
</comment>
<dbReference type="EMBL" id="BMPP01000012">
    <property type="protein sequence ID" value="GGK33007.1"/>
    <property type="molecule type" value="Genomic_DNA"/>
</dbReference>
<accession>A0ABQ2EYV8</accession>
<keyword evidence="4" id="KW-1185">Reference proteome</keyword>
<name>A0ABQ2EYV8_9DEIO</name>
<evidence type="ECO:0000313" key="3">
    <source>
        <dbReference type="EMBL" id="GGK33007.1"/>
    </source>
</evidence>
<evidence type="ECO:0000256" key="1">
    <source>
        <dbReference type="SAM" id="MobiDB-lite"/>
    </source>
</evidence>